<dbReference type="Pfam" id="PF01729">
    <property type="entry name" value="QRPTase_C"/>
    <property type="match status" value="1"/>
</dbReference>
<evidence type="ECO:0000259" key="13">
    <source>
        <dbReference type="Pfam" id="PF02749"/>
    </source>
</evidence>
<dbReference type="SUPFAM" id="SSF51690">
    <property type="entry name" value="Nicotinate/Quinolinate PRTase C-terminal domain-like"/>
    <property type="match status" value="1"/>
</dbReference>
<comment type="pathway">
    <text evidence="2">Cofactor biosynthesis; NAD(+) biosynthesis; nicotinate D-ribonucleotide from quinolinate: step 1/1.</text>
</comment>
<gene>
    <name evidence="14" type="primary">nadC</name>
    <name evidence="14" type="ORF">VCO01S_09270</name>
</gene>
<evidence type="ECO:0000256" key="8">
    <source>
        <dbReference type="ARBA" id="ARBA00022679"/>
    </source>
</evidence>
<dbReference type="Gene3D" id="3.20.20.70">
    <property type="entry name" value="Aldolase class I"/>
    <property type="match status" value="1"/>
</dbReference>
<name>A0A4Y3ILU1_9VIBR</name>
<feature type="binding site" evidence="11">
    <location>
        <position position="142"/>
    </location>
    <ligand>
        <name>substrate</name>
    </ligand>
</feature>
<comment type="similarity">
    <text evidence="3 10">Belongs to the NadC/ModD family.</text>
</comment>
<dbReference type="Gene3D" id="3.90.1170.20">
    <property type="entry name" value="Quinolinate phosphoribosyl transferase, N-terminal domain"/>
    <property type="match status" value="1"/>
</dbReference>
<dbReference type="InterPro" id="IPR002638">
    <property type="entry name" value="Quinolinate_PRibosylTrfase_C"/>
</dbReference>
<dbReference type="InterPro" id="IPR037128">
    <property type="entry name" value="Quinolinate_PRibosylTase_N_sf"/>
</dbReference>
<feature type="binding site" evidence="11">
    <location>
        <begin position="175"/>
        <end position="177"/>
    </location>
    <ligand>
        <name>substrate</name>
    </ligand>
</feature>
<dbReference type="InterPro" id="IPR036068">
    <property type="entry name" value="Nicotinate_pribotase-like_C"/>
</dbReference>
<dbReference type="GO" id="GO:0009435">
    <property type="term" value="P:NAD+ biosynthetic process"/>
    <property type="evidence" value="ECO:0007669"/>
    <property type="project" value="UniProtKB-UniPathway"/>
</dbReference>
<dbReference type="GO" id="GO:0004514">
    <property type="term" value="F:nicotinate-nucleotide diphosphorylase (carboxylating) activity"/>
    <property type="evidence" value="ECO:0007669"/>
    <property type="project" value="UniProtKB-EC"/>
</dbReference>
<evidence type="ECO:0000256" key="9">
    <source>
        <dbReference type="ARBA" id="ARBA00033102"/>
    </source>
</evidence>
<evidence type="ECO:0000256" key="4">
    <source>
        <dbReference type="ARBA" id="ARBA00011944"/>
    </source>
</evidence>
<evidence type="ECO:0000256" key="11">
    <source>
        <dbReference type="PIRSR" id="PIRSR006250-1"/>
    </source>
</evidence>
<dbReference type="InterPro" id="IPR004393">
    <property type="entry name" value="NadC"/>
</dbReference>
<evidence type="ECO:0000259" key="12">
    <source>
        <dbReference type="Pfam" id="PF01729"/>
    </source>
</evidence>
<dbReference type="PIRSF" id="PIRSF006250">
    <property type="entry name" value="NadC_ModD"/>
    <property type="match status" value="1"/>
</dbReference>
<evidence type="ECO:0000256" key="7">
    <source>
        <dbReference type="ARBA" id="ARBA00022676"/>
    </source>
</evidence>
<dbReference type="EC" id="2.4.2.19" evidence="4"/>
<accession>A0A4Y3ILU1</accession>
<dbReference type="UniPathway" id="UPA00253">
    <property type="reaction ID" value="UER00331"/>
</dbReference>
<sequence length="320" mass="34679">MLNYKSSKSIIQHKSVFDNIVKVLVMKNTHDSDARLAYLKQQLPHEVSRAVEETLKEDLGGSVDASVDITANLIAEDTQGIATIITREHGVFCGQMWADEVFKQLGGQVTVEWHVADGDAVEPNQTLCTLTGPARTLLTGERNAMNFIQTLSGCATVVAEYVGKIEGTGCKLLDTRKTIPGLRSALKYAVACGGGFNHRIGVFDAYLIKENHIIACGGIKQAISTAKELSPGKPVEVETESLDELKQAIDAGADIIMLDNFTLDMMREAVAINQGRAVLENSGNVTLETIRPMAETGVDFISVGALTKHLKAMDLSMRFK</sequence>
<evidence type="ECO:0000256" key="3">
    <source>
        <dbReference type="ARBA" id="ARBA00009400"/>
    </source>
</evidence>
<comment type="caution">
    <text evidence="14">The sequence shown here is derived from an EMBL/GenBank/DDBJ whole genome shotgun (WGS) entry which is preliminary data.</text>
</comment>
<reference evidence="14 15" key="1">
    <citation type="submission" date="2019-06" db="EMBL/GenBank/DDBJ databases">
        <title>Whole genome shotgun sequence of Vibrio comitans NBRC 102076.</title>
        <authorList>
            <person name="Hosoyama A."/>
            <person name="Uohara A."/>
            <person name="Ohji S."/>
            <person name="Ichikawa N."/>
        </authorList>
    </citation>
    <scope>NUCLEOTIDE SEQUENCE [LARGE SCALE GENOMIC DNA]</scope>
    <source>
        <strain evidence="14 15">NBRC 102076</strain>
    </source>
</reference>
<feature type="binding site" evidence="11">
    <location>
        <begin position="282"/>
        <end position="284"/>
    </location>
    <ligand>
        <name>substrate</name>
    </ligand>
</feature>
<keyword evidence="7 10" id="KW-0328">Glycosyltransferase</keyword>
<comment type="function">
    <text evidence="1">Involved in the catabolism of quinolinic acid (QA).</text>
</comment>
<evidence type="ECO:0000313" key="14">
    <source>
        <dbReference type="EMBL" id="GEA59734.1"/>
    </source>
</evidence>
<dbReference type="AlphaFoldDB" id="A0A4Y3ILU1"/>
<feature type="domain" description="Quinolinate phosphoribosyl transferase C-terminal" evidence="12">
    <location>
        <begin position="155"/>
        <end position="318"/>
    </location>
</feature>
<evidence type="ECO:0000256" key="1">
    <source>
        <dbReference type="ARBA" id="ARBA00003237"/>
    </source>
</evidence>
<keyword evidence="8 10" id="KW-0808">Transferase</keyword>
<dbReference type="InterPro" id="IPR022412">
    <property type="entry name" value="Quinolinate_PRibosylTrfase_N"/>
</dbReference>
<evidence type="ECO:0000256" key="2">
    <source>
        <dbReference type="ARBA" id="ARBA00004893"/>
    </source>
</evidence>
<dbReference type="SUPFAM" id="SSF54675">
    <property type="entry name" value="Nicotinate/Quinolinate PRTase N-terminal domain-like"/>
    <property type="match status" value="1"/>
</dbReference>
<dbReference type="Proteomes" id="UP000318242">
    <property type="component" value="Unassembled WGS sequence"/>
</dbReference>
<dbReference type="Pfam" id="PF02749">
    <property type="entry name" value="QRPTase_N"/>
    <property type="match status" value="1"/>
</dbReference>
<dbReference type="EMBL" id="BJLH01000003">
    <property type="protein sequence ID" value="GEA59734.1"/>
    <property type="molecule type" value="Genomic_DNA"/>
</dbReference>
<feature type="binding site" evidence="11">
    <location>
        <position position="199"/>
    </location>
    <ligand>
        <name>substrate</name>
    </ligand>
</feature>
<dbReference type="FunFam" id="3.20.20.70:FF:000030">
    <property type="entry name" value="Nicotinate-nucleotide pyrophosphorylase, carboxylating"/>
    <property type="match status" value="1"/>
</dbReference>
<dbReference type="InterPro" id="IPR013785">
    <property type="entry name" value="Aldolase_TIM"/>
</dbReference>
<feature type="binding site" evidence="11">
    <location>
        <position position="259"/>
    </location>
    <ligand>
        <name>substrate</name>
    </ligand>
</feature>
<evidence type="ECO:0000313" key="15">
    <source>
        <dbReference type="Proteomes" id="UP000318242"/>
    </source>
</evidence>
<dbReference type="GO" id="GO:0034213">
    <property type="term" value="P:quinolinate catabolic process"/>
    <property type="evidence" value="ECO:0007669"/>
    <property type="project" value="TreeGrafter"/>
</dbReference>
<dbReference type="InterPro" id="IPR027277">
    <property type="entry name" value="NadC/ModD"/>
</dbReference>
<feature type="binding site" evidence="11">
    <location>
        <begin position="303"/>
        <end position="305"/>
    </location>
    <ligand>
        <name>substrate</name>
    </ligand>
</feature>
<evidence type="ECO:0000256" key="10">
    <source>
        <dbReference type="PIRNR" id="PIRNR006250"/>
    </source>
</evidence>
<dbReference type="NCBIfam" id="TIGR00078">
    <property type="entry name" value="nadC"/>
    <property type="match status" value="1"/>
</dbReference>
<feature type="domain" description="Quinolinate phosphoribosyl transferase N-terminal" evidence="13">
    <location>
        <begin position="68"/>
        <end position="152"/>
    </location>
</feature>
<organism evidence="14 15">
    <name type="scientific">Vibrio comitans NBRC 102076</name>
    <dbReference type="NCBI Taxonomy" id="1219078"/>
    <lineage>
        <taxon>Bacteria</taxon>
        <taxon>Pseudomonadati</taxon>
        <taxon>Pseudomonadota</taxon>
        <taxon>Gammaproteobacteria</taxon>
        <taxon>Vibrionales</taxon>
        <taxon>Vibrionaceae</taxon>
        <taxon>Vibrio</taxon>
    </lineage>
</organism>
<dbReference type="GO" id="GO:0005737">
    <property type="term" value="C:cytoplasm"/>
    <property type="evidence" value="ECO:0007669"/>
    <property type="project" value="TreeGrafter"/>
</dbReference>
<evidence type="ECO:0000256" key="6">
    <source>
        <dbReference type="ARBA" id="ARBA00022642"/>
    </source>
</evidence>
<feature type="binding site" evidence="11">
    <location>
        <position position="238"/>
    </location>
    <ligand>
        <name>substrate</name>
    </ligand>
</feature>
<evidence type="ECO:0000256" key="5">
    <source>
        <dbReference type="ARBA" id="ARBA00020990"/>
    </source>
</evidence>
<proteinExistence type="inferred from homology"/>
<keyword evidence="6" id="KW-0662">Pyridine nucleotide biosynthesis</keyword>
<protein>
    <recommendedName>
        <fullName evidence="5">Nicotinate-nucleotide pyrophosphorylase [carboxylating]</fullName>
        <ecNumber evidence="4">2.4.2.19</ecNumber>
    </recommendedName>
    <alternativeName>
        <fullName evidence="9">Quinolinate phosphoribosyltransferase [decarboxylating]</fullName>
    </alternativeName>
</protein>
<dbReference type="PANTHER" id="PTHR32179:SF3">
    <property type="entry name" value="NICOTINATE-NUCLEOTIDE PYROPHOSPHORYLASE [CARBOXYLATING]"/>
    <property type="match status" value="1"/>
</dbReference>
<dbReference type="CDD" id="cd01572">
    <property type="entry name" value="QPRTase"/>
    <property type="match status" value="1"/>
</dbReference>
<dbReference type="PANTHER" id="PTHR32179">
    <property type="entry name" value="NICOTINATE-NUCLEOTIDE PYROPHOSPHORYLASE [CARBOXYLATING]"/>
    <property type="match status" value="1"/>
</dbReference>
<keyword evidence="15" id="KW-1185">Reference proteome</keyword>
<dbReference type="FunFam" id="3.90.1170.20:FF:000002">
    <property type="entry name" value="Nicotinate-nucleotide pyrophosphorylase [carboxylating]"/>
    <property type="match status" value="1"/>
</dbReference>
<feature type="binding site" evidence="11">
    <location>
        <position position="209"/>
    </location>
    <ligand>
        <name>substrate</name>
    </ligand>
</feature>